<reference evidence="2 3" key="2">
    <citation type="submission" date="2014-07" db="EMBL/GenBank/DDBJ databases">
        <authorList>
            <person name="Zhang J.E."/>
            <person name="Yang H."/>
            <person name="Guo J."/>
            <person name="Deng Z."/>
            <person name="Luo H."/>
            <person name="Luo M."/>
            <person name="Zhao B."/>
        </authorList>
    </citation>
    <scope>NUCLEOTIDE SEQUENCE [LARGE SCALE GENOMIC DNA]</scope>
    <source>
        <strain evidence="2">ATCC 10762</strain>
        <strain evidence="3">ATCC 10762 / DSM 40127 / CCM 3239 / JCM 4008 / LMG 5968 / NBRC 12843 / NCIMB 8234 / A-377</strain>
    </source>
</reference>
<evidence type="ECO:0000313" key="2">
    <source>
        <dbReference type="EMBL" id="OEV39029.1"/>
    </source>
</evidence>
<dbReference type="Proteomes" id="UP000610124">
    <property type="component" value="Unassembled WGS sequence"/>
</dbReference>
<dbReference type="AlphaFoldDB" id="A0A1E7NEA1"/>
<dbReference type="OrthoDB" id="3210554at2"/>
<reference evidence="2" key="4">
    <citation type="submission" date="2016-08" db="EMBL/GenBank/DDBJ databases">
        <title>Sequencing, Assembly and Comparative Genomics of S. aureofaciens ATCC 10762.</title>
        <authorList>
            <person name="Gradnigo J.S."/>
            <person name="Johnson N."/>
            <person name="Somerville G.A."/>
        </authorList>
    </citation>
    <scope>NUCLEOTIDE SEQUENCE [LARGE SCALE GENOMIC DNA]</scope>
    <source>
        <strain evidence="2">ATCC 10762</strain>
    </source>
</reference>
<keyword evidence="3" id="KW-1185">Reference proteome</keyword>
<protein>
    <recommendedName>
        <fullName evidence="4">Aminoglycoside phosphotransferase domain-containing protein</fullName>
    </recommendedName>
</protein>
<sequence length="226" mass="24205">MTTAPATAAEALTGLARIRPAGWLATPMPTDPVDLLVRARQALAADHPGVTGRVSVLSARYTAAVFAVHRSPPEGSLVLKLPDDPAAYAGETLAYALLSDTAPVARLYAEGEDSLSLLLEYLPEAADWSGPQMPALLVERVVAVLTASLRLSDEAAEASHSPSCGAPRPRPGWRTRARTARCWPRTWTPTARTWCHWATSTSSLNTCTGARTARWCCSTWRACART</sequence>
<organism evidence="2 3">
    <name type="scientific">Kitasatospora aureofaciens</name>
    <name type="common">Streptomyces aureofaciens</name>
    <dbReference type="NCBI Taxonomy" id="1894"/>
    <lineage>
        <taxon>Bacteria</taxon>
        <taxon>Bacillati</taxon>
        <taxon>Actinomycetota</taxon>
        <taxon>Actinomycetes</taxon>
        <taxon>Kitasatosporales</taxon>
        <taxon>Streptomycetaceae</taxon>
        <taxon>Kitasatospora</taxon>
    </lineage>
</organism>
<reference evidence="1" key="5">
    <citation type="submission" date="2020-09" db="EMBL/GenBank/DDBJ databases">
        <authorList>
            <person name="Sun Q."/>
            <person name="Ohkuma M."/>
        </authorList>
    </citation>
    <scope>NUCLEOTIDE SEQUENCE</scope>
    <source>
        <strain evidence="1">JCM 4434</strain>
    </source>
</reference>
<reference evidence="3" key="3">
    <citation type="submission" date="2016-08" db="EMBL/GenBank/DDBJ databases">
        <title>Sequencing, assembly and comparative genomics of S. aureofaciens ATCC 10762.</title>
        <authorList>
            <person name="Gradnigo J.S."/>
            <person name="Johnson N."/>
            <person name="Somerville G.A."/>
        </authorList>
    </citation>
    <scope>NUCLEOTIDE SEQUENCE [LARGE SCALE GENOMIC DNA]</scope>
    <source>
        <strain evidence="3">ATCC 10762 / DSM 40127 / CCM 3239 / JCM 4008 / LMG 5968 / NBRC 12843 / NCIMB 8234 / A-377</strain>
    </source>
</reference>
<dbReference type="KEGG" id="kau:B6264_30440"/>
<dbReference type="EMBL" id="JPRF03000002">
    <property type="protein sequence ID" value="OEV39029.1"/>
    <property type="molecule type" value="Genomic_DNA"/>
</dbReference>
<name>A0A1E7NEA1_KITAU</name>
<dbReference type="GeneID" id="97489681"/>
<evidence type="ECO:0000313" key="3">
    <source>
        <dbReference type="Proteomes" id="UP000037395"/>
    </source>
</evidence>
<proteinExistence type="predicted"/>
<accession>A0A8H9LRD0</accession>
<dbReference type="EMBL" id="BMUB01000031">
    <property type="protein sequence ID" value="GGV03591.1"/>
    <property type="molecule type" value="Genomic_DNA"/>
</dbReference>
<reference evidence="1" key="1">
    <citation type="journal article" date="2014" name="Int. J. Syst. Evol. Microbiol.">
        <title>Complete genome sequence of Corynebacterium casei LMG S-19264T (=DSM 44701T), isolated from a smear-ripened cheese.</title>
        <authorList>
            <consortium name="US DOE Joint Genome Institute (JGI-PGF)"/>
            <person name="Walter F."/>
            <person name="Albersmeier A."/>
            <person name="Kalinowski J."/>
            <person name="Ruckert C."/>
        </authorList>
    </citation>
    <scope>NUCLEOTIDE SEQUENCE</scope>
    <source>
        <strain evidence="1">JCM 4434</strain>
    </source>
</reference>
<dbReference type="RefSeq" id="WP_030557536.1">
    <property type="nucleotide sequence ID" value="NZ_BMUB01000031.1"/>
</dbReference>
<evidence type="ECO:0008006" key="4">
    <source>
        <dbReference type="Google" id="ProtNLM"/>
    </source>
</evidence>
<accession>A0A1E7NEA1</accession>
<gene>
    <name evidence="1" type="ORF">GCM10010502_67800</name>
    <name evidence="2" type="ORF">HS99_0018170</name>
</gene>
<comment type="caution">
    <text evidence="2">The sequence shown here is derived from an EMBL/GenBank/DDBJ whole genome shotgun (WGS) entry which is preliminary data.</text>
</comment>
<dbReference type="Proteomes" id="UP000037395">
    <property type="component" value="Unassembled WGS sequence"/>
</dbReference>
<evidence type="ECO:0000313" key="1">
    <source>
        <dbReference type="EMBL" id="GGV03591.1"/>
    </source>
</evidence>